<dbReference type="InterPro" id="IPR008991">
    <property type="entry name" value="Translation_prot_SH3-like_sf"/>
</dbReference>
<dbReference type="PANTHER" id="PTHR12903">
    <property type="entry name" value="MITOCHONDRIAL RIBOSOMAL PROTEIN L24"/>
    <property type="match status" value="1"/>
</dbReference>
<proteinExistence type="inferred from homology"/>
<dbReference type="GO" id="GO:0005840">
    <property type="term" value="C:ribosome"/>
    <property type="evidence" value="ECO:0007669"/>
    <property type="project" value="UniProtKB-KW"/>
</dbReference>
<organism evidence="4 5">
    <name type="scientific">Syncephalis pseudoplumigaleata</name>
    <dbReference type="NCBI Taxonomy" id="1712513"/>
    <lineage>
        <taxon>Eukaryota</taxon>
        <taxon>Fungi</taxon>
        <taxon>Fungi incertae sedis</taxon>
        <taxon>Zoopagomycota</taxon>
        <taxon>Zoopagomycotina</taxon>
        <taxon>Zoopagomycetes</taxon>
        <taxon>Zoopagales</taxon>
        <taxon>Piptocephalidaceae</taxon>
        <taxon>Syncephalis</taxon>
    </lineage>
</organism>
<dbReference type="SUPFAM" id="SSF50104">
    <property type="entry name" value="Translation proteins SH3-like domain"/>
    <property type="match status" value="1"/>
</dbReference>
<keyword evidence="5" id="KW-1185">Reference proteome</keyword>
<dbReference type="Proteomes" id="UP000278143">
    <property type="component" value="Unassembled WGS sequence"/>
</dbReference>
<comment type="similarity">
    <text evidence="1">Belongs to the universal ribosomal protein uL24 family.</text>
</comment>
<evidence type="ECO:0000313" key="4">
    <source>
        <dbReference type="EMBL" id="RKP23297.1"/>
    </source>
</evidence>
<dbReference type="GO" id="GO:0003723">
    <property type="term" value="F:RNA binding"/>
    <property type="evidence" value="ECO:0007669"/>
    <property type="project" value="InterPro"/>
</dbReference>
<accession>A0A4P9YTP3</accession>
<reference evidence="5" key="1">
    <citation type="journal article" date="2018" name="Nat. Microbiol.">
        <title>Leveraging single-cell genomics to expand the fungal tree of life.</title>
        <authorList>
            <person name="Ahrendt S.R."/>
            <person name="Quandt C.A."/>
            <person name="Ciobanu D."/>
            <person name="Clum A."/>
            <person name="Salamov A."/>
            <person name="Andreopoulos B."/>
            <person name="Cheng J.F."/>
            <person name="Woyke T."/>
            <person name="Pelin A."/>
            <person name="Henrissat B."/>
            <person name="Reynolds N.K."/>
            <person name="Benny G.L."/>
            <person name="Smith M.E."/>
            <person name="James T.Y."/>
            <person name="Grigoriev I.V."/>
        </authorList>
    </citation>
    <scope>NUCLEOTIDE SEQUENCE [LARGE SCALE GENOMIC DNA]</scope>
    <source>
        <strain evidence="5">Benny S71-1</strain>
    </source>
</reference>
<dbReference type="InterPro" id="IPR014722">
    <property type="entry name" value="Rib_uL2_dom2"/>
</dbReference>
<protein>
    <submittedName>
        <fullName evidence="4">Translation protein SH3-like domain-containing protein</fullName>
    </submittedName>
</protein>
<dbReference type="OrthoDB" id="359154at2759"/>
<sequence length="150" mass="16598">QVMVTSGKEKGKTGTVISVNRKLNSLIVTGLNMVYKHVPMDEGVKDGRVRKEMPIHVSNLALLHPETRQPVKVDIVRQVDATTGKAENKRVVHGTNIEIPRPKVACLPSSVDSALDTLPEMVRKMTFEPSLAVPPLPEGVIDELRNRYSR</sequence>
<evidence type="ECO:0000256" key="2">
    <source>
        <dbReference type="ARBA" id="ARBA00022980"/>
    </source>
</evidence>
<dbReference type="InterPro" id="IPR041988">
    <property type="entry name" value="Ribosomal_uL24_KOW"/>
</dbReference>
<dbReference type="InterPro" id="IPR003256">
    <property type="entry name" value="Ribosomal_uL24"/>
</dbReference>
<dbReference type="GO" id="GO:1990904">
    <property type="term" value="C:ribonucleoprotein complex"/>
    <property type="evidence" value="ECO:0007669"/>
    <property type="project" value="UniProtKB-KW"/>
</dbReference>
<dbReference type="NCBIfam" id="TIGR01079">
    <property type="entry name" value="rplX_bact"/>
    <property type="match status" value="1"/>
</dbReference>
<gene>
    <name evidence="4" type="ORF">SYNPS1DRAFT_5948</name>
</gene>
<feature type="non-terminal residue" evidence="4">
    <location>
        <position position="150"/>
    </location>
</feature>
<keyword evidence="2" id="KW-0689">Ribosomal protein</keyword>
<evidence type="ECO:0000313" key="5">
    <source>
        <dbReference type="Proteomes" id="UP000278143"/>
    </source>
</evidence>
<name>A0A4P9YTP3_9FUNG</name>
<evidence type="ECO:0000256" key="1">
    <source>
        <dbReference type="ARBA" id="ARBA00010618"/>
    </source>
</evidence>
<dbReference type="GO" id="GO:0003735">
    <property type="term" value="F:structural constituent of ribosome"/>
    <property type="evidence" value="ECO:0007669"/>
    <property type="project" value="InterPro"/>
</dbReference>
<dbReference type="EMBL" id="KZ991115">
    <property type="protein sequence ID" value="RKP23297.1"/>
    <property type="molecule type" value="Genomic_DNA"/>
</dbReference>
<dbReference type="Pfam" id="PF22682">
    <property type="entry name" value="Ribosomal_uL24m-like"/>
    <property type="match status" value="1"/>
</dbReference>
<feature type="non-terminal residue" evidence="4">
    <location>
        <position position="1"/>
    </location>
</feature>
<dbReference type="AlphaFoldDB" id="A0A4P9YTP3"/>
<dbReference type="CDD" id="cd06089">
    <property type="entry name" value="KOW_RPL26"/>
    <property type="match status" value="1"/>
</dbReference>
<keyword evidence="3" id="KW-0687">Ribonucleoprotein</keyword>
<evidence type="ECO:0000256" key="3">
    <source>
        <dbReference type="ARBA" id="ARBA00023274"/>
    </source>
</evidence>
<dbReference type="Gene3D" id="2.30.30.30">
    <property type="match status" value="1"/>
</dbReference>
<dbReference type="GO" id="GO:0006412">
    <property type="term" value="P:translation"/>
    <property type="evidence" value="ECO:0007669"/>
    <property type="project" value="InterPro"/>
</dbReference>